<dbReference type="EMBL" id="JBHSBB010000012">
    <property type="protein sequence ID" value="MFC4033409.1"/>
    <property type="molecule type" value="Genomic_DNA"/>
</dbReference>
<accession>A0ABV8HN23</accession>
<name>A0ABV8HN23_9ACTN</name>
<protein>
    <submittedName>
        <fullName evidence="1">Uncharacterized protein</fullName>
    </submittedName>
</protein>
<evidence type="ECO:0000313" key="2">
    <source>
        <dbReference type="Proteomes" id="UP001595765"/>
    </source>
</evidence>
<keyword evidence="2" id="KW-1185">Reference proteome</keyword>
<dbReference type="RefSeq" id="WP_386430500.1">
    <property type="nucleotide sequence ID" value="NZ_JBHSBB010000012.1"/>
</dbReference>
<dbReference type="Proteomes" id="UP001595765">
    <property type="component" value="Unassembled WGS sequence"/>
</dbReference>
<proteinExistence type="predicted"/>
<sequence length="187" mass="20640">MTLNHDRHTFAIQEIPFSRQGSWFNISPVVSQHIRARDLRLVSHQNGMHAVLRLAPLHLVTGERAETVWKTTPTTLDWEADGGRISLVYESPDTVRLHGEGLGPAITPADRDLTPFAGTCFYRDPVDSSYEFTSYETGRRYRVTLLTGAVAATEGLEGLAGADRRPVLSGASAWGAVIEGIEGNRRR</sequence>
<reference evidence="2" key="1">
    <citation type="journal article" date="2019" name="Int. J. Syst. Evol. Microbiol.">
        <title>The Global Catalogue of Microorganisms (GCM) 10K type strain sequencing project: providing services to taxonomists for standard genome sequencing and annotation.</title>
        <authorList>
            <consortium name="The Broad Institute Genomics Platform"/>
            <consortium name="The Broad Institute Genome Sequencing Center for Infectious Disease"/>
            <person name="Wu L."/>
            <person name="Ma J."/>
        </authorList>
    </citation>
    <scope>NUCLEOTIDE SEQUENCE [LARGE SCALE GENOMIC DNA]</scope>
    <source>
        <strain evidence="2">CGMCC 4.7237</strain>
    </source>
</reference>
<gene>
    <name evidence="1" type="ORF">ACFO3J_18245</name>
</gene>
<evidence type="ECO:0000313" key="1">
    <source>
        <dbReference type="EMBL" id="MFC4033409.1"/>
    </source>
</evidence>
<comment type="caution">
    <text evidence="1">The sequence shown here is derived from an EMBL/GenBank/DDBJ whole genome shotgun (WGS) entry which is preliminary data.</text>
</comment>
<organism evidence="1 2">
    <name type="scientific">Streptomyces polygonati</name>
    <dbReference type="NCBI Taxonomy" id="1617087"/>
    <lineage>
        <taxon>Bacteria</taxon>
        <taxon>Bacillati</taxon>
        <taxon>Actinomycetota</taxon>
        <taxon>Actinomycetes</taxon>
        <taxon>Kitasatosporales</taxon>
        <taxon>Streptomycetaceae</taxon>
        <taxon>Streptomyces</taxon>
    </lineage>
</organism>